<dbReference type="Proteomes" id="UP000821845">
    <property type="component" value="Chromosome 6"/>
</dbReference>
<dbReference type="EMBL" id="CM023486">
    <property type="protein sequence ID" value="KAH6927929.1"/>
    <property type="molecule type" value="Genomic_DNA"/>
</dbReference>
<gene>
    <name evidence="1" type="ORF">HPB50_009972</name>
</gene>
<organism evidence="1 2">
    <name type="scientific">Hyalomma asiaticum</name>
    <name type="common">Tick</name>
    <dbReference type="NCBI Taxonomy" id="266040"/>
    <lineage>
        <taxon>Eukaryota</taxon>
        <taxon>Metazoa</taxon>
        <taxon>Ecdysozoa</taxon>
        <taxon>Arthropoda</taxon>
        <taxon>Chelicerata</taxon>
        <taxon>Arachnida</taxon>
        <taxon>Acari</taxon>
        <taxon>Parasitiformes</taxon>
        <taxon>Ixodida</taxon>
        <taxon>Ixodoidea</taxon>
        <taxon>Ixodidae</taxon>
        <taxon>Hyalomminae</taxon>
        <taxon>Hyalomma</taxon>
    </lineage>
</organism>
<comment type="caution">
    <text evidence="1">The sequence shown here is derived from an EMBL/GenBank/DDBJ whole genome shotgun (WGS) entry which is preliminary data.</text>
</comment>
<evidence type="ECO:0000313" key="2">
    <source>
        <dbReference type="Proteomes" id="UP000821845"/>
    </source>
</evidence>
<protein>
    <submittedName>
        <fullName evidence="1">Uncharacterized protein</fullName>
    </submittedName>
</protein>
<accession>A0ACB7S1M1</accession>
<keyword evidence="2" id="KW-1185">Reference proteome</keyword>
<proteinExistence type="predicted"/>
<reference evidence="1" key="1">
    <citation type="submission" date="2020-05" db="EMBL/GenBank/DDBJ databases">
        <title>Large-scale comparative analyses of tick genomes elucidate their genetic diversity and vector capacities.</title>
        <authorList>
            <person name="Jia N."/>
            <person name="Wang J."/>
            <person name="Shi W."/>
            <person name="Du L."/>
            <person name="Sun Y."/>
            <person name="Zhan W."/>
            <person name="Jiang J."/>
            <person name="Wang Q."/>
            <person name="Zhang B."/>
            <person name="Ji P."/>
            <person name="Sakyi L.B."/>
            <person name="Cui X."/>
            <person name="Yuan T."/>
            <person name="Jiang B."/>
            <person name="Yang W."/>
            <person name="Lam T.T.-Y."/>
            <person name="Chang Q."/>
            <person name="Ding S."/>
            <person name="Wang X."/>
            <person name="Zhu J."/>
            <person name="Ruan X."/>
            <person name="Zhao L."/>
            <person name="Wei J."/>
            <person name="Que T."/>
            <person name="Du C."/>
            <person name="Cheng J."/>
            <person name="Dai P."/>
            <person name="Han X."/>
            <person name="Huang E."/>
            <person name="Gao Y."/>
            <person name="Liu J."/>
            <person name="Shao H."/>
            <person name="Ye R."/>
            <person name="Li L."/>
            <person name="Wei W."/>
            <person name="Wang X."/>
            <person name="Wang C."/>
            <person name="Yang T."/>
            <person name="Huo Q."/>
            <person name="Li W."/>
            <person name="Guo W."/>
            <person name="Chen H."/>
            <person name="Zhou L."/>
            <person name="Ni X."/>
            <person name="Tian J."/>
            <person name="Zhou Y."/>
            <person name="Sheng Y."/>
            <person name="Liu T."/>
            <person name="Pan Y."/>
            <person name="Xia L."/>
            <person name="Li J."/>
            <person name="Zhao F."/>
            <person name="Cao W."/>
        </authorList>
    </citation>
    <scope>NUCLEOTIDE SEQUENCE</scope>
    <source>
        <strain evidence="1">Hyas-2018</strain>
    </source>
</reference>
<sequence length="167" mass="18005">MEVSAVPWYSPMDFPFTSRTPGATFALSSSSIHGNLPLAPRLSVSGVDGSPAGFVTMPTQQASSLGYVNGRRVLTRTIIRDGLITALCFEDGQLIAHTAERAVHARTPEAPAVPYTGRCRAVDSAERRPISPHNCCSAVACQRSQIRRQKVSIEETAERPTEAEVPK</sequence>
<evidence type="ECO:0000313" key="1">
    <source>
        <dbReference type="EMBL" id="KAH6927929.1"/>
    </source>
</evidence>
<name>A0ACB7S1M1_HYAAI</name>